<keyword evidence="5" id="KW-0233">DNA recombination</keyword>
<evidence type="ECO:0000313" key="8">
    <source>
        <dbReference type="Proteomes" id="UP000092743"/>
    </source>
</evidence>
<accession>A0A9W3SHX6</accession>
<dbReference type="InterPro" id="IPR047952">
    <property type="entry name" value="Transpos_IS4"/>
</dbReference>
<comment type="similarity">
    <text evidence="2">Belongs to the transposase 11 family.</text>
</comment>
<geneLocation type="plasmid" evidence="7 8">
    <name>p142098</name>
</geneLocation>
<comment type="function">
    <text evidence="1">Involved in the transposition of the insertion sequence.</text>
</comment>
<keyword evidence="3" id="KW-0815">Transposition</keyword>
<dbReference type="EMBL" id="CP015352">
    <property type="protein sequence ID" value="ANS51788.1"/>
    <property type="molecule type" value="Genomic_DNA"/>
</dbReference>
<name>A0A9W3SHX6_BACTU</name>
<dbReference type="SUPFAM" id="SSF53098">
    <property type="entry name" value="Ribonuclease H-like"/>
    <property type="match status" value="1"/>
</dbReference>
<organism evidence="7 8">
    <name type="scientific">Bacillus thuringiensis</name>
    <dbReference type="NCBI Taxonomy" id="1428"/>
    <lineage>
        <taxon>Bacteria</taxon>
        <taxon>Bacillati</taxon>
        <taxon>Bacillota</taxon>
        <taxon>Bacilli</taxon>
        <taxon>Bacillales</taxon>
        <taxon>Bacillaceae</taxon>
        <taxon>Bacillus</taxon>
        <taxon>Bacillus cereus group</taxon>
    </lineage>
</organism>
<keyword evidence="4" id="KW-0238">DNA-binding</keyword>
<sequence length="473" mass="55232">MKKLSNFKEFRLLAKELQRVFSSNFLTHLAKETQFVQRTSKFKAQDLAALCIGMGQDIASYSLTRLCGVLESETGVLISPEGLNVRLNEKAVEFLRSLFSQLLQKQLVTTISLPSSFSEYFRRIRILDATTFQISDQLAAVYPGSGGSGKASGVKIQLEYDLLSGQFLHVALGPAKENDVNYGKKVQPTVDLQDLCIRDLGYFSLSDLDGIQQKGAYYLSRLKMNTKLFQKNEEVPIFKNGASKKKYQYTMIDLEAIMEQLQPGELYEIPVVYVWRDYLLPVRAVFYRLTPDQEAQRRKDRAYKEKKKNITFSDRTKKLQGINVYITNIPSEYVSKEAIHEFYSLRWQIEIIFKTWKSIFRIHSNTNVKKERLECHIYGKLIALLLSSTVMFQMRQILLVKKQKELSEWKAMYMIHDYFRVLYRQIQEQSKQLLTSFLRLFHLLDKNGRESHRYRKKTVFDILGIVYEQHIEQ</sequence>
<evidence type="ECO:0000256" key="5">
    <source>
        <dbReference type="ARBA" id="ARBA00023172"/>
    </source>
</evidence>
<evidence type="ECO:0000259" key="6">
    <source>
        <dbReference type="Pfam" id="PF01609"/>
    </source>
</evidence>
<evidence type="ECO:0000313" key="7">
    <source>
        <dbReference type="EMBL" id="ANS51788.1"/>
    </source>
</evidence>
<dbReference type="GO" id="GO:0003677">
    <property type="term" value="F:DNA binding"/>
    <property type="evidence" value="ECO:0007669"/>
    <property type="project" value="UniProtKB-KW"/>
</dbReference>
<dbReference type="InterPro" id="IPR012337">
    <property type="entry name" value="RNaseH-like_sf"/>
</dbReference>
<feature type="domain" description="Transposase IS4-like" evidence="6">
    <location>
        <begin position="121"/>
        <end position="386"/>
    </location>
</feature>
<gene>
    <name evidence="7" type="ORF">BT246_64960</name>
</gene>
<dbReference type="AlphaFoldDB" id="A0A9W3SHX6"/>
<dbReference type="Pfam" id="PF01609">
    <property type="entry name" value="DDE_Tnp_1"/>
    <property type="match status" value="1"/>
</dbReference>
<dbReference type="RefSeq" id="WP_065486321.1">
    <property type="nucleotide sequence ID" value="NZ_CP015352.1"/>
</dbReference>
<dbReference type="GO" id="GO:0004803">
    <property type="term" value="F:transposase activity"/>
    <property type="evidence" value="ECO:0007669"/>
    <property type="project" value="InterPro"/>
</dbReference>
<reference evidence="7 8" key="1">
    <citation type="submission" date="2016-04" db="EMBL/GenBank/DDBJ databases">
        <title>High quality genome of the nematocidal Bacillus thuringiensis MYBT18246.</title>
        <authorList>
            <person name="Hollensteiner J."/>
            <person name="Poehlein A."/>
            <person name="Sproeer C."/>
            <person name="Bunk B."/>
            <person name="Rosenstiel P."/>
            <person name="Schulenburg H."/>
            <person name="Liesegang H."/>
        </authorList>
    </citation>
    <scope>NUCLEOTIDE SEQUENCE [LARGE SCALE GENOMIC DNA]</scope>
    <source>
        <strain evidence="7 8">MYBT18246</strain>
        <plasmid evidence="7 8">p142098</plasmid>
    </source>
</reference>
<evidence type="ECO:0000256" key="3">
    <source>
        <dbReference type="ARBA" id="ARBA00022578"/>
    </source>
</evidence>
<dbReference type="Proteomes" id="UP000092743">
    <property type="component" value="Plasmid p142098"/>
</dbReference>
<protein>
    <submittedName>
        <fullName evidence="7">Transposase for insertion sequence element IS231A</fullName>
    </submittedName>
</protein>
<evidence type="ECO:0000256" key="4">
    <source>
        <dbReference type="ARBA" id="ARBA00023125"/>
    </source>
</evidence>
<dbReference type="PANTHER" id="PTHR33258">
    <property type="entry name" value="TRANSPOSASE INSL FOR INSERTION SEQUENCE ELEMENT IS186A-RELATED"/>
    <property type="match status" value="1"/>
</dbReference>
<evidence type="ECO:0000256" key="2">
    <source>
        <dbReference type="ARBA" id="ARBA00010075"/>
    </source>
</evidence>
<proteinExistence type="inferred from homology"/>
<dbReference type="GO" id="GO:0006313">
    <property type="term" value="P:DNA transposition"/>
    <property type="evidence" value="ECO:0007669"/>
    <property type="project" value="InterPro"/>
</dbReference>
<keyword evidence="7" id="KW-0614">Plasmid</keyword>
<dbReference type="InterPro" id="IPR002559">
    <property type="entry name" value="Transposase_11"/>
</dbReference>
<dbReference type="PANTHER" id="PTHR33258:SF1">
    <property type="entry name" value="TRANSPOSASE INSL FOR INSERTION SEQUENCE ELEMENT IS186A-RELATED"/>
    <property type="match status" value="1"/>
</dbReference>
<evidence type="ECO:0000256" key="1">
    <source>
        <dbReference type="ARBA" id="ARBA00002286"/>
    </source>
</evidence>
<dbReference type="NCBIfam" id="NF033592">
    <property type="entry name" value="transpos_IS4_1"/>
    <property type="match status" value="1"/>
</dbReference>